<gene>
    <name evidence="1" type="ORF">OG699_29455</name>
</gene>
<reference evidence="1" key="1">
    <citation type="submission" date="2022-10" db="EMBL/GenBank/DDBJ databases">
        <title>The complete genomes of actinobacterial strains from the NBC collection.</title>
        <authorList>
            <person name="Joergensen T.S."/>
            <person name="Alvarez Arevalo M."/>
            <person name="Sterndorff E.B."/>
            <person name="Faurdal D."/>
            <person name="Vuksanovic O."/>
            <person name="Mourched A.-S."/>
            <person name="Charusanti P."/>
            <person name="Shaw S."/>
            <person name="Blin K."/>
            <person name="Weber T."/>
        </authorList>
    </citation>
    <scope>NUCLEOTIDE SEQUENCE</scope>
    <source>
        <strain evidence="1">NBC_01393</strain>
    </source>
</reference>
<name>A0AAU3I995_9ACTN</name>
<dbReference type="EMBL" id="CP109546">
    <property type="protein sequence ID" value="WTZ11741.1"/>
    <property type="molecule type" value="Genomic_DNA"/>
</dbReference>
<proteinExistence type="predicted"/>
<dbReference type="AlphaFoldDB" id="A0AAU3I995"/>
<evidence type="ECO:0000313" key="1">
    <source>
        <dbReference type="EMBL" id="WTZ11741.1"/>
    </source>
</evidence>
<protein>
    <submittedName>
        <fullName evidence="1">Uncharacterized protein</fullName>
    </submittedName>
</protein>
<sequence length="71" mass="7657">MKIVADSNGNIKAAARINPENEYSPVEVEVKSGEFLHEVEVPEEVKSGGLGILADFKLALDGKPKLVKHTV</sequence>
<organism evidence="1">
    <name type="scientific">Streptomyces sp. NBC_01393</name>
    <dbReference type="NCBI Taxonomy" id="2903851"/>
    <lineage>
        <taxon>Bacteria</taxon>
        <taxon>Bacillati</taxon>
        <taxon>Actinomycetota</taxon>
        <taxon>Actinomycetes</taxon>
        <taxon>Kitasatosporales</taxon>
        <taxon>Streptomycetaceae</taxon>
        <taxon>Streptomyces</taxon>
    </lineage>
</organism>
<accession>A0AAU3I995</accession>